<gene>
    <name evidence="2" type="ORF">PV328_003574</name>
</gene>
<dbReference type="GO" id="GO:0016020">
    <property type="term" value="C:membrane"/>
    <property type="evidence" value="ECO:0007669"/>
    <property type="project" value="TreeGrafter"/>
</dbReference>
<sequence length="301" mass="34581">MALVQSISLEEELKRNPELKKSDIQILQDWCAKQPHLPKIADNELARFLHSNYYRIEPTKNTIDTFYTVRTHVPEFFSNRDPLGNKDLRSMFQTAAYMPLPDETPEGYKIIYGRLINYDPSAYVYNDAMKYWNMVCDLWMTTEGTMKGHIILVDLAGLAFGHTGRLSPMGIKKFLYYLQEGLPVRLKGLHFTNSVPVMEIILGMMKPFMKKELMEILHIHSTPESVAKHIPLDILPYESGGKAGSLMELHEKNIKWLETHRAWFLEDEAKGRVNESLRPGKGKSATDLFGVEGSFKKLDID</sequence>
<evidence type="ECO:0000259" key="1">
    <source>
        <dbReference type="PROSITE" id="PS50191"/>
    </source>
</evidence>
<dbReference type="SUPFAM" id="SSF46938">
    <property type="entry name" value="CRAL/TRIO N-terminal domain"/>
    <property type="match status" value="1"/>
</dbReference>
<dbReference type="CDD" id="cd00170">
    <property type="entry name" value="SEC14"/>
    <property type="match status" value="1"/>
</dbReference>
<dbReference type="PRINTS" id="PR00180">
    <property type="entry name" value="CRETINALDHBP"/>
</dbReference>
<name>A0AA39F8X7_9HYME</name>
<dbReference type="Gene3D" id="3.40.525.10">
    <property type="entry name" value="CRAL-TRIO lipid binding domain"/>
    <property type="match status" value="1"/>
</dbReference>
<dbReference type="PANTHER" id="PTHR10174">
    <property type="entry name" value="ALPHA-TOCOPHEROL TRANSFER PROTEIN-RELATED"/>
    <property type="match status" value="1"/>
</dbReference>
<dbReference type="Proteomes" id="UP001168990">
    <property type="component" value="Unassembled WGS sequence"/>
</dbReference>
<dbReference type="SUPFAM" id="SSF52087">
    <property type="entry name" value="CRAL/TRIO domain"/>
    <property type="match status" value="1"/>
</dbReference>
<feature type="domain" description="CRAL-TRIO" evidence="1">
    <location>
        <begin position="85"/>
        <end position="247"/>
    </location>
</feature>
<evidence type="ECO:0000313" key="3">
    <source>
        <dbReference type="Proteomes" id="UP001168990"/>
    </source>
</evidence>
<dbReference type="EMBL" id="JAQQBS010001422">
    <property type="protein sequence ID" value="KAK0165016.1"/>
    <property type="molecule type" value="Genomic_DNA"/>
</dbReference>
<dbReference type="InterPro" id="IPR001251">
    <property type="entry name" value="CRAL-TRIO_dom"/>
</dbReference>
<proteinExistence type="predicted"/>
<organism evidence="2 3">
    <name type="scientific">Microctonus aethiopoides</name>
    <dbReference type="NCBI Taxonomy" id="144406"/>
    <lineage>
        <taxon>Eukaryota</taxon>
        <taxon>Metazoa</taxon>
        <taxon>Ecdysozoa</taxon>
        <taxon>Arthropoda</taxon>
        <taxon>Hexapoda</taxon>
        <taxon>Insecta</taxon>
        <taxon>Pterygota</taxon>
        <taxon>Neoptera</taxon>
        <taxon>Endopterygota</taxon>
        <taxon>Hymenoptera</taxon>
        <taxon>Apocrita</taxon>
        <taxon>Ichneumonoidea</taxon>
        <taxon>Braconidae</taxon>
        <taxon>Euphorinae</taxon>
        <taxon>Microctonus</taxon>
    </lineage>
</organism>
<dbReference type="Pfam" id="PF00650">
    <property type="entry name" value="CRAL_TRIO"/>
    <property type="match status" value="1"/>
</dbReference>
<comment type="caution">
    <text evidence="2">The sequence shown here is derived from an EMBL/GenBank/DDBJ whole genome shotgun (WGS) entry which is preliminary data.</text>
</comment>
<accession>A0AA39F8X7</accession>
<reference evidence="2" key="2">
    <citation type="submission" date="2023-03" db="EMBL/GenBank/DDBJ databases">
        <authorList>
            <person name="Inwood S.N."/>
            <person name="Skelly J.G."/>
            <person name="Guhlin J."/>
            <person name="Harrop T.W.R."/>
            <person name="Goldson S.G."/>
            <person name="Dearden P.K."/>
        </authorList>
    </citation>
    <scope>NUCLEOTIDE SEQUENCE</scope>
    <source>
        <strain evidence="2">Irish</strain>
        <tissue evidence="2">Whole body</tissue>
    </source>
</reference>
<dbReference type="InterPro" id="IPR036865">
    <property type="entry name" value="CRAL-TRIO_dom_sf"/>
</dbReference>
<dbReference type="PROSITE" id="PS50191">
    <property type="entry name" value="CRAL_TRIO"/>
    <property type="match status" value="1"/>
</dbReference>
<dbReference type="PANTHER" id="PTHR10174:SF213">
    <property type="entry name" value="CRAL-TRIO DOMAIN-CONTAINING PROTEIN"/>
    <property type="match status" value="1"/>
</dbReference>
<dbReference type="GO" id="GO:1902936">
    <property type="term" value="F:phosphatidylinositol bisphosphate binding"/>
    <property type="evidence" value="ECO:0007669"/>
    <property type="project" value="TreeGrafter"/>
</dbReference>
<dbReference type="InterPro" id="IPR036273">
    <property type="entry name" value="CRAL/TRIO_N_dom_sf"/>
</dbReference>
<reference evidence="2" key="1">
    <citation type="journal article" date="2023" name="bioRxiv">
        <title>Scaffold-level genome assemblies of two parasitoid biocontrol wasps reveal the parthenogenesis mechanism and an associated novel virus.</title>
        <authorList>
            <person name="Inwood S."/>
            <person name="Skelly J."/>
            <person name="Guhlin J."/>
            <person name="Harrop T."/>
            <person name="Goldson S."/>
            <person name="Dearden P."/>
        </authorList>
    </citation>
    <scope>NUCLEOTIDE SEQUENCE</scope>
    <source>
        <strain evidence="2">Irish</strain>
        <tissue evidence="2">Whole body</tissue>
    </source>
</reference>
<dbReference type="AlphaFoldDB" id="A0AA39F8X7"/>
<evidence type="ECO:0000313" key="2">
    <source>
        <dbReference type="EMBL" id="KAK0165016.1"/>
    </source>
</evidence>
<keyword evidence="3" id="KW-1185">Reference proteome</keyword>
<protein>
    <recommendedName>
        <fullName evidence="1">CRAL-TRIO domain-containing protein</fullName>
    </recommendedName>
</protein>